<gene>
    <name evidence="2" type="ORF">E2C01_101248</name>
</gene>
<dbReference type="EMBL" id="VSRR010146322">
    <property type="protein sequence ID" value="MPD05501.1"/>
    <property type="molecule type" value="Genomic_DNA"/>
</dbReference>
<sequence length="67" mass="7069">MTTPSKSSPPPSSLFPLPAFPLPILLLPIAGTTHPFPSRRSSTLAPPHHFGPPLPSPPSDRPTLTPD</sequence>
<evidence type="ECO:0000313" key="2">
    <source>
        <dbReference type="EMBL" id="MPD05501.1"/>
    </source>
</evidence>
<evidence type="ECO:0000256" key="1">
    <source>
        <dbReference type="SAM" id="MobiDB-lite"/>
    </source>
</evidence>
<accession>A0A5B7K934</accession>
<dbReference type="AlphaFoldDB" id="A0A5B7K934"/>
<name>A0A5B7K934_PORTR</name>
<reference evidence="2 3" key="1">
    <citation type="submission" date="2019-05" db="EMBL/GenBank/DDBJ databases">
        <title>Another draft genome of Portunus trituberculatus and its Hox gene families provides insights of decapod evolution.</title>
        <authorList>
            <person name="Jeong J.-H."/>
            <person name="Song I."/>
            <person name="Kim S."/>
            <person name="Choi T."/>
            <person name="Kim D."/>
            <person name="Ryu S."/>
            <person name="Kim W."/>
        </authorList>
    </citation>
    <scope>NUCLEOTIDE SEQUENCE [LARGE SCALE GENOMIC DNA]</scope>
    <source>
        <tissue evidence="2">Muscle</tissue>
    </source>
</reference>
<comment type="caution">
    <text evidence="2">The sequence shown here is derived from an EMBL/GenBank/DDBJ whole genome shotgun (WGS) entry which is preliminary data.</text>
</comment>
<organism evidence="2 3">
    <name type="scientific">Portunus trituberculatus</name>
    <name type="common">Swimming crab</name>
    <name type="synonym">Neptunus trituberculatus</name>
    <dbReference type="NCBI Taxonomy" id="210409"/>
    <lineage>
        <taxon>Eukaryota</taxon>
        <taxon>Metazoa</taxon>
        <taxon>Ecdysozoa</taxon>
        <taxon>Arthropoda</taxon>
        <taxon>Crustacea</taxon>
        <taxon>Multicrustacea</taxon>
        <taxon>Malacostraca</taxon>
        <taxon>Eumalacostraca</taxon>
        <taxon>Eucarida</taxon>
        <taxon>Decapoda</taxon>
        <taxon>Pleocyemata</taxon>
        <taxon>Brachyura</taxon>
        <taxon>Eubrachyura</taxon>
        <taxon>Portunoidea</taxon>
        <taxon>Portunidae</taxon>
        <taxon>Portuninae</taxon>
        <taxon>Portunus</taxon>
    </lineage>
</organism>
<feature type="compositionally biased region" description="Pro residues" evidence="1">
    <location>
        <begin position="49"/>
        <end position="60"/>
    </location>
</feature>
<evidence type="ECO:0000313" key="3">
    <source>
        <dbReference type="Proteomes" id="UP000324222"/>
    </source>
</evidence>
<dbReference type="Proteomes" id="UP000324222">
    <property type="component" value="Unassembled WGS sequence"/>
</dbReference>
<proteinExistence type="predicted"/>
<keyword evidence="3" id="KW-1185">Reference proteome</keyword>
<feature type="region of interest" description="Disordered" evidence="1">
    <location>
        <begin position="31"/>
        <end position="67"/>
    </location>
</feature>
<protein>
    <submittedName>
        <fullName evidence="2">Uncharacterized protein</fullName>
    </submittedName>
</protein>